<dbReference type="InterPro" id="IPR037027">
    <property type="entry name" value="YqgF/RNaseH-like_dom_sf"/>
</dbReference>
<dbReference type="RefSeq" id="WP_058853169.1">
    <property type="nucleotide sequence ID" value="NZ_BMMH01000001.1"/>
</dbReference>
<dbReference type="InterPro" id="IPR005227">
    <property type="entry name" value="YqgF"/>
</dbReference>
<dbReference type="Pfam" id="PF03652">
    <property type="entry name" value="RuvX"/>
    <property type="match status" value="2"/>
</dbReference>
<dbReference type="InterPro" id="IPR012337">
    <property type="entry name" value="RNaseH-like_sf"/>
</dbReference>
<keyword evidence="1 5" id="KW-0963">Cytoplasm</keyword>
<comment type="function">
    <text evidence="5">Could be a nuclease involved in processing of the 5'-end of pre-16S rRNA.</text>
</comment>
<keyword evidence="3 5" id="KW-0540">Nuclease</keyword>
<comment type="subcellular location">
    <subcellularLocation>
        <location evidence="5">Cytoplasm</location>
    </subcellularLocation>
</comment>
<dbReference type="NCBIfam" id="TIGR00250">
    <property type="entry name" value="RNAse_H_YqgF"/>
    <property type="match status" value="1"/>
</dbReference>
<dbReference type="SUPFAM" id="SSF53098">
    <property type="entry name" value="Ribonuclease H-like"/>
    <property type="match status" value="2"/>
</dbReference>
<dbReference type="InterPro" id="IPR006641">
    <property type="entry name" value="YqgF/RNaseH-like_dom"/>
</dbReference>
<evidence type="ECO:0000256" key="2">
    <source>
        <dbReference type="ARBA" id="ARBA00022517"/>
    </source>
</evidence>
<dbReference type="GO" id="GO:0004518">
    <property type="term" value="F:nuclease activity"/>
    <property type="evidence" value="ECO:0007669"/>
    <property type="project" value="UniProtKB-KW"/>
</dbReference>
<dbReference type="GO" id="GO:0016788">
    <property type="term" value="F:hydrolase activity, acting on ester bonds"/>
    <property type="evidence" value="ECO:0007669"/>
    <property type="project" value="UniProtKB-UniRule"/>
</dbReference>
<evidence type="ECO:0000256" key="3">
    <source>
        <dbReference type="ARBA" id="ARBA00022722"/>
    </source>
</evidence>
<dbReference type="GO" id="GO:0005829">
    <property type="term" value="C:cytosol"/>
    <property type="evidence" value="ECO:0007669"/>
    <property type="project" value="TreeGrafter"/>
</dbReference>
<dbReference type="EC" id="3.1.-.-" evidence="5"/>
<dbReference type="SMART" id="SM00732">
    <property type="entry name" value="YqgFc"/>
    <property type="match status" value="1"/>
</dbReference>
<comment type="caution">
    <text evidence="8">The sequence shown here is derived from an EMBL/GenBank/DDBJ whole genome shotgun (WGS) entry which is preliminary data.</text>
</comment>
<dbReference type="GO" id="GO:0000967">
    <property type="term" value="P:rRNA 5'-end processing"/>
    <property type="evidence" value="ECO:0007669"/>
    <property type="project" value="UniProtKB-UniRule"/>
</dbReference>
<dbReference type="AlphaFoldDB" id="A0A917R7U8"/>
<gene>
    <name evidence="8" type="ORF">GCM10011588_05550</name>
</gene>
<accession>A0A917R7U8</accession>
<sequence>MAVGSQDDPLVDRPDPVSDPGRGRRLGIDVGSVRIGVAASDPDGILATPVETVPRDTGARRAGRRSPGAGRDTRTGGSGPGPGTDIARIAAIAQEYEAVEIIVGLPRTLRGEKGTSARMATEFAGRLRDSLPEVPIRLSDERLTTVSAARALRDSGVRARGQRQVIDQAAAVSILQSWLDERSSVMRSAEDAARIALSGDDE</sequence>
<evidence type="ECO:0000256" key="6">
    <source>
        <dbReference type="SAM" id="MobiDB-lite"/>
    </source>
</evidence>
<feature type="domain" description="YqgF/RNase H-like" evidence="7">
    <location>
        <begin position="23"/>
        <end position="148"/>
    </location>
</feature>
<dbReference type="PANTHER" id="PTHR33317:SF4">
    <property type="entry name" value="POLYNUCLEOTIDYL TRANSFERASE, RIBONUCLEASE H-LIKE SUPERFAMILY PROTEIN"/>
    <property type="match status" value="1"/>
</dbReference>
<dbReference type="Proteomes" id="UP000638263">
    <property type="component" value="Unassembled WGS sequence"/>
</dbReference>
<protein>
    <recommendedName>
        <fullName evidence="5">Putative pre-16S rRNA nuclease</fullName>
        <ecNumber evidence="5">3.1.-.-</ecNumber>
    </recommendedName>
</protein>
<comment type="similarity">
    <text evidence="5">Belongs to the YqgF HJR family.</text>
</comment>
<keyword evidence="4 5" id="KW-0378">Hydrolase</keyword>
<evidence type="ECO:0000313" key="8">
    <source>
        <dbReference type="EMBL" id="GGK93897.1"/>
    </source>
</evidence>
<evidence type="ECO:0000256" key="4">
    <source>
        <dbReference type="ARBA" id="ARBA00022801"/>
    </source>
</evidence>
<evidence type="ECO:0000259" key="7">
    <source>
        <dbReference type="SMART" id="SM00732"/>
    </source>
</evidence>
<keyword evidence="9" id="KW-1185">Reference proteome</keyword>
<dbReference type="PANTHER" id="PTHR33317">
    <property type="entry name" value="POLYNUCLEOTIDYL TRANSFERASE, RIBONUCLEASE H-LIKE SUPERFAMILY PROTEIN"/>
    <property type="match status" value="1"/>
</dbReference>
<reference evidence="8" key="1">
    <citation type="journal article" date="2014" name="Int. J. Syst. Evol. Microbiol.">
        <title>Complete genome sequence of Corynebacterium casei LMG S-19264T (=DSM 44701T), isolated from a smear-ripened cheese.</title>
        <authorList>
            <consortium name="US DOE Joint Genome Institute (JGI-PGF)"/>
            <person name="Walter F."/>
            <person name="Albersmeier A."/>
            <person name="Kalinowski J."/>
            <person name="Ruckert C."/>
        </authorList>
    </citation>
    <scope>NUCLEOTIDE SEQUENCE</scope>
    <source>
        <strain evidence="8">CGMCC 4.3508</strain>
    </source>
</reference>
<proteinExistence type="inferred from homology"/>
<name>A0A917R7U8_9NOCA</name>
<dbReference type="HAMAP" id="MF_00651">
    <property type="entry name" value="Nuclease_YqgF"/>
    <property type="match status" value="1"/>
</dbReference>
<evidence type="ECO:0000313" key="9">
    <source>
        <dbReference type="Proteomes" id="UP000638263"/>
    </source>
</evidence>
<dbReference type="CDD" id="cd16964">
    <property type="entry name" value="YqgF"/>
    <property type="match status" value="1"/>
</dbReference>
<organism evidence="8 9">
    <name type="scientific">Nocardia jinanensis</name>
    <dbReference type="NCBI Taxonomy" id="382504"/>
    <lineage>
        <taxon>Bacteria</taxon>
        <taxon>Bacillati</taxon>
        <taxon>Actinomycetota</taxon>
        <taxon>Actinomycetes</taxon>
        <taxon>Mycobacteriales</taxon>
        <taxon>Nocardiaceae</taxon>
        <taxon>Nocardia</taxon>
    </lineage>
</organism>
<feature type="region of interest" description="Disordered" evidence="6">
    <location>
        <begin position="1"/>
        <end position="84"/>
    </location>
</feature>
<evidence type="ECO:0000256" key="1">
    <source>
        <dbReference type="ARBA" id="ARBA00022490"/>
    </source>
</evidence>
<dbReference type="EMBL" id="BMMH01000001">
    <property type="protein sequence ID" value="GGK93897.1"/>
    <property type="molecule type" value="Genomic_DNA"/>
</dbReference>
<keyword evidence="2 5" id="KW-0690">Ribosome biogenesis</keyword>
<evidence type="ECO:0000256" key="5">
    <source>
        <dbReference type="HAMAP-Rule" id="MF_00651"/>
    </source>
</evidence>
<dbReference type="Gene3D" id="3.30.420.140">
    <property type="entry name" value="YqgF/RNase H-like domain"/>
    <property type="match status" value="1"/>
</dbReference>
<reference evidence="8" key="2">
    <citation type="submission" date="2020-09" db="EMBL/GenBank/DDBJ databases">
        <authorList>
            <person name="Sun Q."/>
            <person name="Zhou Y."/>
        </authorList>
    </citation>
    <scope>NUCLEOTIDE SEQUENCE</scope>
    <source>
        <strain evidence="8">CGMCC 4.3508</strain>
    </source>
</reference>